<dbReference type="PANTHER" id="PTHR30244">
    <property type="entry name" value="TRANSAMINASE"/>
    <property type="match status" value="1"/>
</dbReference>
<sequence>MRKRHISISTVRISRKAKAYVNKVLESNRLSYGPFTEKFEKRFAAISNRKYAMFVNSGTSGLQLALHALKESFNWHDGDEVLVPAITFVATTNVILQNRLKPIFVDVEKDYYCINPQKIEAAITSKTKAIMPVHLFGQSADMNPILQIAKKYKLKVLEDSCETALVKYHNQPVGSLGDISVYSTYIAHIISTGVGGMATTNNHKLATTIKSLMFHGRDNIYLKIEDDDTESKKRLNSLIERRFQFIHIGYSYRNTEMEAAIGLAEIENKSAIIKRRRAVGQSLTKSLSDFSQFFQLPKVRSKAQHIYMLYPIVICDKRIKRDDFLLYLEVNGVETRLFFPLLSQPIYKKLFGNIESRYPVAKKLVARGFIIGSHPYINQKDINYLHNIIEKYLKKKKLH</sequence>
<dbReference type="Pfam" id="PF01041">
    <property type="entry name" value="DegT_DnrJ_EryC1"/>
    <property type="match status" value="1"/>
</dbReference>
<dbReference type="InterPro" id="IPR015421">
    <property type="entry name" value="PyrdxlP-dep_Trfase_major"/>
</dbReference>
<accession>A0A1F5HW72</accession>
<dbReference type="InterPro" id="IPR015424">
    <property type="entry name" value="PyrdxlP-dep_Trfase"/>
</dbReference>
<protein>
    <recommendedName>
        <fullName evidence="4">Aminotransferase DegT</fullName>
    </recommendedName>
</protein>
<dbReference type="PANTHER" id="PTHR30244:SF34">
    <property type="entry name" value="DTDP-4-AMINO-4,6-DIDEOXYGALACTOSE TRANSAMINASE"/>
    <property type="match status" value="1"/>
</dbReference>
<gene>
    <name evidence="2" type="ORF">A3A60_02050</name>
</gene>
<name>A0A1F5HW72_9BACT</name>
<dbReference type="EMBL" id="MFBS01000040">
    <property type="protein sequence ID" value="OGE08245.1"/>
    <property type="molecule type" value="Genomic_DNA"/>
</dbReference>
<dbReference type="PIRSF" id="PIRSF000390">
    <property type="entry name" value="PLP_StrS"/>
    <property type="match status" value="1"/>
</dbReference>
<evidence type="ECO:0000313" key="2">
    <source>
        <dbReference type="EMBL" id="OGE08245.1"/>
    </source>
</evidence>
<reference evidence="2 3" key="1">
    <citation type="journal article" date="2016" name="Nat. Commun.">
        <title>Thousands of microbial genomes shed light on interconnected biogeochemical processes in an aquifer system.</title>
        <authorList>
            <person name="Anantharaman K."/>
            <person name="Brown C.T."/>
            <person name="Hug L.A."/>
            <person name="Sharon I."/>
            <person name="Castelle C.J."/>
            <person name="Probst A.J."/>
            <person name="Thomas B.C."/>
            <person name="Singh A."/>
            <person name="Wilkins M.J."/>
            <person name="Karaoz U."/>
            <person name="Brodie E.L."/>
            <person name="Williams K.H."/>
            <person name="Hubbard S.S."/>
            <person name="Banfield J.F."/>
        </authorList>
    </citation>
    <scope>NUCLEOTIDE SEQUENCE [LARGE SCALE GENOMIC DNA]</scope>
</reference>
<keyword evidence="1" id="KW-0663">Pyridoxal phosphate</keyword>
<dbReference type="Gene3D" id="3.90.1150.10">
    <property type="entry name" value="Aspartate Aminotransferase, domain 1"/>
    <property type="match status" value="1"/>
</dbReference>
<comment type="caution">
    <text evidence="2">The sequence shown here is derived from an EMBL/GenBank/DDBJ whole genome shotgun (WGS) entry which is preliminary data.</text>
</comment>
<dbReference type="InterPro" id="IPR015422">
    <property type="entry name" value="PyrdxlP-dep_Trfase_small"/>
</dbReference>
<comment type="similarity">
    <text evidence="1">Belongs to the DegT/DnrJ/EryC1 family.</text>
</comment>
<dbReference type="SUPFAM" id="SSF53383">
    <property type="entry name" value="PLP-dependent transferases"/>
    <property type="match status" value="1"/>
</dbReference>
<evidence type="ECO:0000313" key="3">
    <source>
        <dbReference type="Proteomes" id="UP000179227"/>
    </source>
</evidence>
<evidence type="ECO:0008006" key="4">
    <source>
        <dbReference type="Google" id="ProtNLM"/>
    </source>
</evidence>
<dbReference type="Proteomes" id="UP000179227">
    <property type="component" value="Unassembled WGS sequence"/>
</dbReference>
<dbReference type="InterPro" id="IPR000653">
    <property type="entry name" value="DegT/StrS_aminotransferase"/>
</dbReference>
<organism evidence="2 3">
    <name type="scientific">Candidatus Curtissbacteria bacterium RIFCSPLOWO2_01_FULL_42_26</name>
    <dbReference type="NCBI Taxonomy" id="1797729"/>
    <lineage>
        <taxon>Bacteria</taxon>
        <taxon>Candidatus Curtissiibacteriota</taxon>
    </lineage>
</organism>
<dbReference type="GO" id="GO:0008483">
    <property type="term" value="F:transaminase activity"/>
    <property type="evidence" value="ECO:0007669"/>
    <property type="project" value="TreeGrafter"/>
</dbReference>
<dbReference type="AlphaFoldDB" id="A0A1F5HW72"/>
<dbReference type="GO" id="GO:0000271">
    <property type="term" value="P:polysaccharide biosynthetic process"/>
    <property type="evidence" value="ECO:0007669"/>
    <property type="project" value="TreeGrafter"/>
</dbReference>
<dbReference type="Gene3D" id="3.40.640.10">
    <property type="entry name" value="Type I PLP-dependent aspartate aminotransferase-like (Major domain)"/>
    <property type="match status" value="1"/>
</dbReference>
<evidence type="ECO:0000256" key="1">
    <source>
        <dbReference type="RuleBase" id="RU004508"/>
    </source>
</evidence>
<dbReference type="STRING" id="1797729.A3A60_02050"/>
<dbReference type="GO" id="GO:0030170">
    <property type="term" value="F:pyridoxal phosphate binding"/>
    <property type="evidence" value="ECO:0007669"/>
    <property type="project" value="TreeGrafter"/>
</dbReference>
<dbReference type="CDD" id="cd00616">
    <property type="entry name" value="AHBA_syn"/>
    <property type="match status" value="1"/>
</dbReference>
<proteinExistence type="inferred from homology"/>